<feature type="domain" description="COG4 transport protein middle alpha-helical bundle" evidence="2">
    <location>
        <begin position="40"/>
        <end position="281"/>
    </location>
</feature>
<dbReference type="PANTHER" id="PTHR24016">
    <property type="entry name" value="CONSERVED OLIGOMERIC GOLGI COMPLEX SUBUNIT 4"/>
    <property type="match status" value="1"/>
</dbReference>
<evidence type="ECO:0000313" key="3">
    <source>
        <dbReference type="EMBL" id="CAG7891310.1"/>
    </source>
</evidence>
<feature type="region of interest" description="Disordered" evidence="1">
    <location>
        <begin position="1"/>
        <end position="45"/>
    </location>
</feature>
<reference evidence="3 4" key="1">
    <citation type="submission" date="2021-07" db="EMBL/GenBank/DDBJ databases">
        <authorList>
            <consortium name="Genoscope - CEA"/>
            <person name="William W."/>
        </authorList>
    </citation>
    <scope>NUCLEOTIDE SEQUENCE [LARGE SCALE GENOMIC DNA]</scope>
</reference>
<dbReference type="Pfam" id="PF08318">
    <property type="entry name" value="COG4_m"/>
    <property type="match status" value="1"/>
</dbReference>
<dbReference type="InterPro" id="IPR013167">
    <property type="entry name" value="COG4_M"/>
</dbReference>
<proteinExistence type="predicted"/>
<feature type="compositionally biased region" description="Polar residues" evidence="1">
    <location>
        <begin position="1"/>
        <end position="15"/>
    </location>
</feature>
<sequence length="309" mass="34199">MNSSRKFQNDLTANKPNGKDVVSSEVSGDPKSKKPNGKSVDSSAEPLCSMIKKGRGRLNWRSSHAHLRLQRAENDEILRGLCGEDGVVYAICELQEECDSRGSLILKKYMEFRKRARLASDINNSPNLNLLAGGASEGPDPREVELYVEEILSLMQLGEDYTEFMVSKIKSLTSVDAELLPKATKAFRNGSFSKVIQDVTGFYVILEGFFMVENVRKAIRIDEHVPDSLTTSMVDDVFYVLQSCLRRAISTSNISSVIAVLSNAGSLLAKDYHEALQQKIREPNLGARLFLGGIGCIKTMVDLKPNLAY</sequence>
<accession>A0A8D9LYW4</accession>
<organism evidence="3 4">
    <name type="scientific">Brassica campestris</name>
    <name type="common">Field mustard</name>
    <dbReference type="NCBI Taxonomy" id="3711"/>
    <lineage>
        <taxon>Eukaryota</taxon>
        <taxon>Viridiplantae</taxon>
        <taxon>Streptophyta</taxon>
        <taxon>Embryophyta</taxon>
        <taxon>Tracheophyta</taxon>
        <taxon>Spermatophyta</taxon>
        <taxon>Magnoliopsida</taxon>
        <taxon>eudicotyledons</taxon>
        <taxon>Gunneridae</taxon>
        <taxon>Pentapetalae</taxon>
        <taxon>rosids</taxon>
        <taxon>malvids</taxon>
        <taxon>Brassicales</taxon>
        <taxon>Brassicaceae</taxon>
        <taxon>Brassiceae</taxon>
        <taxon>Brassica</taxon>
    </lineage>
</organism>
<protein>
    <recommendedName>
        <fullName evidence="2">COG4 transport protein middle alpha-helical bundle domain-containing protein</fullName>
    </recommendedName>
</protein>
<dbReference type="EMBL" id="LS974618">
    <property type="protein sequence ID" value="CAG7891310.1"/>
    <property type="molecule type" value="Genomic_DNA"/>
</dbReference>
<evidence type="ECO:0000259" key="2">
    <source>
        <dbReference type="SMART" id="SM00762"/>
    </source>
</evidence>
<evidence type="ECO:0000256" key="1">
    <source>
        <dbReference type="SAM" id="MobiDB-lite"/>
    </source>
</evidence>
<evidence type="ECO:0000313" key="4">
    <source>
        <dbReference type="Proteomes" id="UP000694005"/>
    </source>
</evidence>
<dbReference type="InterPro" id="IPR048682">
    <property type="entry name" value="COG4"/>
</dbReference>
<dbReference type="PANTHER" id="PTHR24016:SF0">
    <property type="entry name" value="CONSERVED OLIGOMERIC GOLGI COMPLEX SUBUNIT 4"/>
    <property type="match status" value="1"/>
</dbReference>
<gene>
    <name evidence="3" type="ORF">BRAPAZ1V2_A02P02620.2</name>
</gene>
<dbReference type="Gramene" id="A02p02620.2_BraZ1">
    <property type="protein sequence ID" value="A02p02620.2_BraZ1.CDS"/>
    <property type="gene ID" value="A02g02620.2_BraZ1"/>
</dbReference>
<dbReference type="SMART" id="SM00762">
    <property type="entry name" value="Cog4"/>
    <property type="match status" value="1"/>
</dbReference>
<dbReference type="Proteomes" id="UP000694005">
    <property type="component" value="Chromosome A02"/>
</dbReference>
<dbReference type="AlphaFoldDB" id="A0A8D9LYW4"/>
<name>A0A8D9LYW4_BRACM</name>